<dbReference type="EMBL" id="DQFB01000007">
    <property type="protein sequence ID" value="HCQ40884.1"/>
    <property type="molecule type" value="Genomic_DNA"/>
</dbReference>
<protein>
    <submittedName>
        <fullName evidence="2">Uncharacterized protein</fullName>
    </submittedName>
</protein>
<dbReference type="AlphaFoldDB" id="A0A351JS80"/>
<comment type="caution">
    <text evidence="2">The sequence shown here is derived from an EMBL/GenBank/DDBJ whole genome shotgun (WGS) entry which is preliminary data.</text>
</comment>
<evidence type="ECO:0000313" key="3">
    <source>
        <dbReference type="EMBL" id="HCQ40884.1"/>
    </source>
</evidence>
<sequence length="282" mass="30173">MAFWKRNKKKDVPLVAFDEDPAVEPAEVVEAEVVEPAEVVEEVKPVSRNSDRTAIIVVGSLAIVLFATLVVVGLLFANSVSKAAALEPVAPAVVVAEAAKPAADAEVPAAPVAVEQPKTVAQAQTTASLPVIMTVTQVGGGEFITGWEVKPTGWPQVTTGTVTLPMEDKRDWDGIIKENGKPVFVVIISSDAGNANAKQVDYPFPDKGFVAGFITTEPNSIAITTGWNDQNEHFNVWMEKFIVPTDEVLDDVLKAKLAEKQATEKKPVAFAILSTGEIFKLK</sequence>
<proteinExistence type="predicted"/>
<accession>A0A351JS80</accession>
<keyword evidence="1" id="KW-0472">Membrane</keyword>
<keyword evidence="1" id="KW-0812">Transmembrane</keyword>
<organism evidence="2 5">
    <name type="scientific">candidate division WWE3 bacterium</name>
    <dbReference type="NCBI Taxonomy" id="2053526"/>
    <lineage>
        <taxon>Bacteria</taxon>
        <taxon>Katanobacteria</taxon>
    </lineage>
</organism>
<name>A0A351JS80_UNCKA</name>
<feature type="transmembrane region" description="Helical" evidence="1">
    <location>
        <begin position="54"/>
        <end position="77"/>
    </location>
</feature>
<evidence type="ECO:0000256" key="1">
    <source>
        <dbReference type="SAM" id="Phobius"/>
    </source>
</evidence>
<evidence type="ECO:0000313" key="5">
    <source>
        <dbReference type="Proteomes" id="UP000264072"/>
    </source>
</evidence>
<gene>
    <name evidence="2" type="ORF">DCY43_00115</name>
    <name evidence="3" type="ORF">DIU24_04260</name>
</gene>
<dbReference type="EMBL" id="DNHX01000002">
    <property type="protein sequence ID" value="HAZ29150.1"/>
    <property type="molecule type" value="Genomic_DNA"/>
</dbReference>
<evidence type="ECO:0000313" key="2">
    <source>
        <dbReference type="EMBL" id="HAZ29150.1"/>
    </source>
</evidence>
<evidence type="ECO:0000313" key="4">
    <source>
        <dbReference type="Proteomes" id="UP000262056"/>
    </source>
</evidence>
<keyword evidence="1" id="KW-1133">Transmembrane helix</keyword>
<reference evidence="4 5" key="1">
    <citation type="journal article" date="2018" name="Nat. Biotechnol.">
        <title>A standardized bacterial taxonomy based on genome phylogeny substantially revises the tree of life.</title>
        <authorList>
            <person name="Parks D.H."/>
            <person name="Chuvochina M."/>
            <person name="Waite D.W."/>
            <person name="Rinke C."/>
            <person name="Skarshewski A."/>
            <person name="Chaumeil P.A."/>
            <person name="Hugenholtz P."/>
        </authorList>
    </citation>
    <scope>NUCLEOTIDE SEQUENCE [LARGE SCALE GENOMIC DNA]</scope>
    <source>
        <strain evidence="2">UBA10185</strain>
        <strain evidence="3">UBA12021</strain>
    </source>
</reference>
<dbReference type="Proteomes" id="UP000262056">
    <property type="component" value="Unassembled WGS sequence"/>
</dbReference>
<dbReference type="Proteomes" id="UP000264072">
    <property type="component" value="Unassembled WGS sequence"/>
</dbReference>